<feature type="non-terminal residue" evidence="2">
    <location>
        <position position="1"/>
    </location>
</feature>
<feature type="region of interest" description="Disordered" evidence="1">
    <location>
        <begin position="27"/>
        <end position="47"/>
    </location>
</feature>
<name>A0ABN7WNX4_GIGMA</name>
<dbReference type="Proteomes" id="UP000789901">
    <property type="component" value="Unassembled WGS sequence"/>
</dbReference>
<dbReference type="EMBL" id="CAJVQB010054977">
    <property type="protein sequence ID" value="CAG8837062.1"/>
    <property type="molecule type" value="Genomic_DNA"/>
</dbReference>
<comment type="caution">
    <text evidence="2">The sequence shown here is derived from an EMBL/GenBank/DDBJ whole genome shotgun (WGS) entry which is preliminary data.</text>
</comment>
<reference evidence="2 3" key="1">
    <citation type="submission" date="2021-06" db="EMBL/GenBank/DDBJ databases">
        <authorList>
            <person name="Kallberg Y."/>
            <person name="Tangrot J."/>
            <person name="Rosling A."/>
        </authorList>
    </citation>
    <scope>NUCLEOTIDE SEQUENCE [LARGE SCALE GENOMIC DNA]</scope>
    <source>
        <strain evidence="2 3">120-4 pot B 10/14</strain>
    </source>
</reference>
<feature type="compositionally biased region" description="Basic and acidic residues" evidence="1">
    <location>
        <begin position="37"/>
        <end position="47"/>
    </location>
</feature>
<organism evidence="2 3">
    <name type="scientific">Gigaspora margarita</name>
    <dbReference type="NCBI Taxonomy" id="4874"/>
    <lineage>
        <taxon>Eukaryota</taxon>
        <taxon>Fungi</taxon>
        <taxon>Fungi incertae sedis</taxon>
        <taxon>Mucoromycota</taxon>
        <taxon>Glomeromycotina</taxon>
        <taxon>Glomeromycetes</taxon>
        <taxon>Diversisporales</taxon>
        <taxon>Gigasporaceae</taxon>
        <taxon>Gigaspora</taxon>
    </lineage>
</organism>
<feature type="compositionally biased region" description="Polar residues" evidence="1">
    <location>
        <begin position="27"/>
        <end position="36"/>
    </location>
</feature>
<evidence type="ECO:0000313" key="3">
    <source>
        <dbReference type="Proteomes" id="UP000789901"/>
    </source>
</evidence>
<keyword evidence="3" id="KW-1185">Reference proteome</keyword>
<protein>
    <submittedName>
        <fullName evidence="2">35505_t:CDS:1</fullName>
    </submittedName>
</protein>
<evidence type="ECO:0000256" key="1">
    <source>
        <dbReference type="SAM" id="MobiDB-lite"/>
    </source>
</evidence>
<proteinExistence type="predicted"/>
<sequence>QLSKGLLSAPESCYRYLKKKEANTTSSSCKMASINKQRTEKDRNKMY</sequence>
<evidence type="ECO:0000313" key="2">
    <source>
        <dbReference type="EMBL" id="CAG8837062.1"/>
    </source>
</evidence>
<gene>
    <name evidence="2" type="ORF">GMARGA_LOCUS33337</name>
</gene>
<accession>A0ABN7WNX4</accession>